<dbReference type="InterPro" id="IPR050468">
    <property type="entry name" value="Cuticle_Struct_Prot"/>
</dbReference>
<dbReference type="AlphaFoldDB" id="A0A821QPJ5"/>
<organism evidence="6 7">
    <name type="scientific">Pieris macdunnoughi</name>
    <dbReference type="NCBI Taxonomy" id="345717"/>
    <lineage>
        <taxon>Eukaryota</taxon>
        <taxon>Metazoa</taxon>
        <taxon>Ecdysozoa</taxon>
        <taxon>Arthropoda</taxon>
        <taxon>Hexapoda</taxon>
        <taxon>Insecta</taxon>
        <taxon>Pterygota</taxon>
        <taxon>Neoptera</taxon>
        <taxon>Endopterygota</taxon>
        <taxon>Lepidoptera</taxon>
        <taxon>Glossata</taxon>
        <taxon>Ditrysia</taxon>
        <taxon>Papilionoidea</taxon>
        <taxon>Pieridae</taxon>
        <taxon>Pierinae</taxon>
        <taxon>Pieris</taxon>
    </lineage>
</organism>
<keyword evidence="1 3" id="KW-0193">Cuticle</keyword>
<comment type="caution">
    <text evidence="6">The sequence shown here is derived from an EMBL/GenBank/DDBJ whole genome shotgun (WGS) entry which is preliminary data.</text>
</comment>
<dbReference type="PANTHER" id="PTHR10380:SF173">
    <property type="entry name" value="CUTICULAR PROTEIN 47EF, ISOFORM C-RELATED"/>
    <property type="match status" value="1"/>
</dbReference>
<dbReference type="PRINTS" id="PR00947">
    <property type="entry name" value="CUTICLE"/>
</dbReference>
<name>A0A821QPJ5_9NEOP</name>
<feature type="region of interest" description="Disordered" evidence="4">
    <location>
        <begin position="53"/>
        <end position="158"/>
    </location>
</feature>
<dbReference type="InterPro" id="IPR031311">
    <property type="entry name" value="CHIT_BIND_RR_consensus"/>
</dbReference>
<feature type="region of interest" description="Disordered" evidence="4">
    <location>
        <begin position="245"/>
        <end position="379"/>
    </location>
</feature>
<dbReference type="GO" id="GO:0008010">
    <property type="term" value="F:structural constituent of chitin-based larval cuticle"/>
    <property type="evidence" value="ECO:0007669"/>
    <property type="project" value="TreeGrafter"/>
</dbReference>
<feature type="compositionally biased region" description="Low complexity" evidence="4">
    <location>
        <begin position="292"/>
        <end position="362"/>
    </location>
</feature>
<dbReference type="PROSITE" id="PS00233">
    <property type="entry name" value="CHIT_BIND_RR_1"/>
    <property type="match status" value="1"/>
</dbReference>
<keyword evidence="7" id="KW-1185">Reference proteome</keyword>
<evidence type="ECO:0000256" key="2">
    <source>
        <dbReference type="ARBA" id="ARBA00022729"/>
    </source>
</evidence>
<dbReference type="InterPro" id="IPR000618">
    <property type="entry name" value="Insect_cuticle"/>
</dbReference>
<sequence length="379" mass="42909">MKLLCIFAVFLAISLADEIKPEENIESLLGLPSTEVEPKPIVISETPRRKIKRRVVRPRFYGSNTPQNNYNQPQNNYNNPQNNWSNNQDTWNKPDPQNNWSNNQDSLNNGYPSNNWEKPTSAPVQPAWTTSAPVQSTWPQAPASTSSTTTPIPVIKNEHTIGDNGSYKYEYEIADGTHVMEEGYVLNPNTENEIVVKKGMYSFKAADGKIYTVTYWADDTGYHATGAHLPTPHPIPAAIQESLDAQAEAEKNKEQALNPPKPIKPPTQIKPQPQPQPKPQPPQKYPNQESTYPGQQQNWQQGYPNQQQNQGYPSQQQNQGYPSQQQNQGYPSQQQNQGYPSQQQNQGYPSQQQNQGYPSQQQTYPQEQPNFYPPQSYGK</sequence>
<evidence type="ECO:0000256" key="4">
    <source>
        <dbReference type="SAM" id="MobiDB-lite"/>
    </source>
</evidence>
<proteinExistence type="predicted"/>
<dbReference type="EMBL" id="CAJOBZ010000009">
    <property type="protein sequence ID" value="CAF4826131.1"/>
    <property type="molecule type" value="Genomic_DNA"/>
</dbReference>
<evidence type="ECO:0000313" key="7">
    <source>
        <dbReference type="Proteomes" id="UP000663880"/>
    </source>
</evidence>
<evidence type="ECO:0000256" key="3">
    <source>
        <dbReference type="PROSITE-ProRule" id="PRU00497"/>
    </source>
</evidence>
<dbReference type="GO" id="GO:0062129">
    <property type="term" value="C:chitin-based extracellular matrix"/>
    <property type="evidence" value="ECO:0007669"/>
    <property type="project" value="TreeGrafter"/>
</dbReference>
<dbReference type="Proteomes" id="UP000663880">
    <property type="component" value="Unassembled WGS sequence"/>
</dbReference>
<feature type="compositionally biased region" description="Low complexity" evidence="4">
    <location>
        <begin position="63"/>
        <end position="88"/>
    </location>
</feature>
<protein>
    <submittedName>
        <fullName evidence="6">Uncharacterized protein</fullName>
    </submittedName>
</protein>
<accession>A0A821QPJ5</accession>
<reference evidence="6" key="1">
    <citation type="submission" date="2021-02" db="EMBL/GenBank/DDBJ databases">
        <authorList>
            <person name="Steward A R."/>
        </authorList>
    </citation>
    <scope>NUCLEOTIDE SEQUENCE</scope>
</reference>
<dbReference type="Pfam" id="PF00379">
    <property type="entry name" value="Chitin_bind_4"/>
    <property type="match status" value="1"/>
</dbReference>
<evidence type="ECO:0000313" key="6">
    <source>
        <dbReference type="EMBL" id="CAF4826131.1"/>
    </source>
</evidence>
<feature type="compositionally biased region" description="Pro residues" evidence="4">
    <location>
        <begin position="272"/>
        <end position="284"/>
    </location>
</feature>
<feature type="chain" id="PRO_5032335010" evidence="5">
    <location>
        <begin position="17"/>
        <end position="379"/>
    </location>
</feature>
<feature type="compositionally biased region" description="Low complexity" evidence="4">
    <location>
        <begin position="136"/>
        <end position="153"/>
    </location>
</feature>
<evidence type="ECO:0000256" key="1">
    <source>
        <dbReference type="ARBA" id="ARBA00022460"/>
    </source>
</evidence>
<keyword evidence="2 5" id="KW-0732">Signal</keyword>
<feature type="signal peptide" evidence="5">
    <location>
        <begin position="1"/>
        <end position="16"/>
    </location>
</feature>
<dbReference type="OrthoDB" id="6376650at2759"/>
<evidence type="ECO:0000256" key="5">
    <source>
        <dbReference type="SAM" id="SignalP"/>
    </source>
</evidence>
<gene>
    <name evidence="6" type="ORF">PMACD_LOCUS4916</name>
</gene>
<feature type="compositionally biased region" description="Low complexity" evidence="4">
    <location>
        <begin position="97"/>
        <end position="109"/>
    </location>
</feature>
<dbReference type="PANTHER" id="PTHR10380">
    <property type="entry name" value="CUTICLE PROTEIN"/>
    <property type="match status" value="1"/>
</dbReference>
<dbReference type="PROSITE" id="PS51155">
    <property type="entry name" value="CHIT_BIND_RR_2"/>
    <property type="match status" value="1"/>
</dbReference>